<accession>A0ABT9B3H6</accession>
<dbReference type="PRINTS" id="PR00455">
    <property type="entry name" value="HTHTETR"/>
</dbReference>
<proteinExistence type="predicted"/>
<dbReference type="EMBL" id="JAUQTA010000001">
    <property type="protein sequence ID" value="MDO7867708.1"/>
    <property type="molecule type" value="Genomic_DNA"/>
</dbReference>
<dbReference type="Gene3D" id="1.10.10.60">
    <property type="entry name" value="Homeodomain-like"/>
    <property type="match status" value="1"/>
</dbReference>
<dbReference type="RefSeq" id="WP_305027095.1">
    <property type="nucleotide sequence ID" value="NZ_JAUQTA010000001.1"/>
</dbReference>
<gene>
    <name evidence="6" type="ORF">Q5722_04920</name>
</gene>
<dbReference type="InterPro" id="IPR001647">
    <property type="entry name" value="HTH_TetR"/>
</dbReference>
<dbReference type="PANTHER" id="PTHR30055:SF234">
    <property type="entry name" value="HTH-TYPE TRANSCRIPTIONAL REGULATOR BETI"/>
    <property type="match status" value="1"/>
</dbReference>
<dbReference type="InterPro" id="IPR050109">
    <property type="entry name" value="HTH-type_TetR-like_transc_reg"/>
</dbReference>
<evidence type="ECO:0000313" key="7">
    <source>
        <dbReference type="Proteomes" id="UP001233314"/>
    </source>
</evidence>
<evidence type="ECO:0000313" key="6">
    <source>
        <dbReference type="EMBL" id="MDO7867708.1"/>
    </source>
</evidence>
<protein>
    <submittedName>
        <fullName evidence="6">Helix-turn-helix domain-containing protein</fullName>
    </submittedName>
</protein>
<keyword evidence="1" id="KW-0805">Transcription regulation</keyword>
<comment type="caution">
    <text evidence="6">The sequence shown here is derived from an EMBL/GenBank/DDBJ whole genome shotgun (WGS) entry which is preliminary data.</text>
</comment>
<evidence type="ECO:0000256" key="2">
    <source>
        <dbReference type="ARBA" id="ARBA00023125"/>
    </source>
</evidence>
<dbReference type="PANTHER" id="PTHR30055">
    <property type="entry name" value="HTH-TYPE TRANSCRIPTIONAL REGULATOR RUTR"/>
    <property type="match status" value="1"/>
</dbReference>
<evidence type="ECO:0000256" key="4">
    <source>
        <dbReference type="PROSITE-ProRule" id="PRU00335"/>
    </source>
</evidence>
<dbReference type="Gene3D" id="1.10.357.10">
    <property type="entry name" value="Tetracycline Repressor, domain 2"/>
    <property type="match status" value="1"/>
</dbReference>
<keyword evidence="2 4" id="KW-0238">DNA-binding</keyword>
<evidence type="ECO:0000256" key="1">
    <source>
        <dbReference type="ARBA" id="ARBA00023015"/>
    </source>
</evidence>
<reference evidence="6 7" key="1">
    <citation type="submission" date="2023-07" db="EMBL/GenBank/DDBJ databases">
        <title>Nocardioides sp. nov WY-20 isolated from soil.</title>
        <authorList>
            <person name="Liu B."/>
            <person name="Wan Y."/>
        </authorList>
    </citation>
    <scope>NUCLEOTIDE SEQUENCE [LARGE SCALE GENOMIC DNA]</scope>
    <source>
        <strain evidence="6 7">WY-20</strain>
    </source>
</reference>
<dbReference type="Proteomes" id="UP001233314">
    <property type="component" value="Unassembled WGS sequence"/>
</dbReference>
<feature type="domain" description="HTH tetR-type" evidence="5">
    <location>
        <begin position="11"/>
        <end position="70"/>
    </location>
</feature>
<keyword evidence="3" id="KW-0804">Transcription</keyword>
<dbReference type="Pfam" id="PF00440">
    <property type="entry name" value="TetR_N"/>
    <property type="match status" value="1"/>
</dbReference>
<dbReference type="SUPFAM" id="SSF46689">
    <property type="entry name" value="Homeodomain-like"/>
    <property type="match status" value="1"/>
</dbReference>
<sequence>MSRRAARMTADDRRAQLIDVTLPLLREHGRATTTKQIAEAAGIAEGTIFRAFETKDELFLCALEKAFDPTDLIERTEAIDLSLPLRERMVAAVTLLSERFTSMFTLMSRMGMLQPPRARRHTEELRARGLAAIEALLAPDADAFRVDVPQVAHTLRLLTFSGSHPHITEGRLLSPDQIVDVVLHGTLAPVPAQTTPTQTEK</sequence>
<feature type="DNA-binding region" description="H-T-H motif" evidence="4">
    <location>
        <begin position="33"/>
        <end position="52"/>
    </location>
</feature>
<keyword evidence="7" id="KW-1185">Reference proteome</keyword>
<name>A0ABT9B3H6_9ACTN</name>
<evidence type="ECO:0000256" key="3">
    <source>
        <dbReference type="ARBA" id="ARBA00023163"/>
    </source>
</evidence>
<evidence type="ECO:0000259" key="5">
    <source>
        <dbReference type="PROSITE" id="PS50977"/>
    </source>
</evidence>
<organism evidence="6 7">
    <name type="scientific">Nocardioides jiangxiensis</name>
    <dbReference type="NCBI Taxonomy" id="3064524"/>
    <lineage>
        <taxon>Bacteria</taxon>
        <taxon>Bacillati</taxon>
        <taxon>Actinomycetota</taxon>
        <taxon>Actinomycetes</taxon>
        <taxon>Propionibacteriales</taxon>
        <taxon>Nocardioidaceae</taxon>
        <taxon>Nocardioides</taxon>
    </lineage>
</organism>
<dbReference type="PROSITE" id="PS50977">
    <property type="entry name" value="HTH_TETR_2"/>
    <property type="match status" value="1"/>
</dbReference>
<dbReference type="InterPro" id="IPR009057">
    <property type="entry name" value="Homeodomain-like_sf"/>
</dbReference>